<dbReference type="Proteomes" id="UP001434883">
    <property type="component" value="Unassembled WGS sequence"/>
</dbReference>
<gene>
    <name evidence="1" type="ORF">XENOCAPTIV_013716</name>
</gene>
<name>A0ABV0QRP3_9TELE</name>
<reference evidence="1 2" key="1">
    <citation type="submission" date="2021-06" db="EMBL/GenBank/DDBJ databases">
        <authorList>
            <person name="Palmer J.M."/>
        </authorList>
    </citation>
    <scope>NUCLEOTIDE SEQUENCE [LARGE SCALE GENOMIC DNA]</scope>
    <source>
        <strain evidence="1 2">XC_2019</strain>
        <tissue evidence="1">Muscle</tissue>
    </source>
</reference>
<organism evidence="1 2">
    <name type="scientific">Xenoophorus captivus</name>
    <dbReference type="NCBI Taxonomy" id="1517983"/>
    <lineage>
        <taxon>Eukaryota</taxon>
        <taxon>Metazoa</taxon>
        <taxon>Chordata</taxon>
        <taxon>Craniata</taxon>
        <taxon>Vertebrata</taxon>
        <taxon>Euteleostomi</taxon>
        <taxon>Actinopterygii</taxon>
        <taxon>Neopterygii</taxon>
        <taxon>Teleostei</taxon>
        <taxon>Neoteleostei</taxon>
        <taxon>Acanthomorphata</taxon>
        <taxon>Ovalentaria</taxon>
        <taxon>Atherinomorphae</taxon>
        <taxon>Cyprinodontiformes</taxon>
        <taxon>Goodeidae</taxon>
        <taxon>Xenoophorus</taxon>
    </lineage>
</organism>
<evidence type="ECO:0000313" key="2">
    <source>
        <dbReference type="Proteomes" id="UP001434883"/>
    </source>
</evidence>
<comment type="caution">
    <text evidence="1">The sequence shown here is derived from an EMBL/GenBank/DDBJ whole genome shotgun (WGS) entry which is preliminary data.</text>
</comment>
<protein>
    <submittedName>
        <fullName evidence="1">Uncharacterized protein</fullName>
    </submittedName>
</protein>
<evidence type="ECO:0000313" key="1">
    <source>
        <dbReference type="EMBL" id="MEQ2198499.1"/>
    </source>
</evidence>
<accession>A0ABV0QRP3</accession>
<keyword evidence="2" id="KW-1185">Reference proteome</keyword>
<sequence>MLAHRTVFQPNKDQPVSLSDREKLHCCVNKLQKTLRYWFYSERNCKEPFIPCISRSTTAGPLDFMMQCAVIGISGVCCISLSKTAYVYTTKVSQPPGTTL</sequence>
<dbReference type="EMBL" id="JAHRIN010019656">
    <property type="protein sequence ID" value="MEQ2198499.1"/>
    <property type="molecule type" value="Genomic_DNA"/>
</dbReference>
<proteinExistence type="predicted"/>